<proteinExistence type="predicted"/>
<reference evidence="4" key="1">
    <citation type="journal article" date="2020" name="Stud. Mycol.">
        <title>101 Dothideomycetes genomes: a test case for predicting lifestyles and emergence of pathogens.</title>
        <authorList>
            <person name="Haridas S."/>
            <person name="Albert R."/>
            <person name="Binder M."/>
            <person name="Bloem J."/>
            <person name="Labutti K."/>
            <person name="Salamov A."/>
            <person name="Andreopoulos B."/>
            <person name="Baker S."/>
            <person name="Barry K."/>
            <person name="Bills G."/>
            <person name="Bluhm B."/>
            <person name="Cannon C."/>
            <person name="Castanera R."/>
            <person name="Culley D."/>
            <person name="Daum C."/>
            <person name="Ezra D."/>
            <person name="Gonzalez J."/>
            <person name="Henrissat B."/>
            <person name="Kuo A."/>
            <person name="Liang C."/>
            <person name="Lipzen A."/>
            <person name="Lutzoni F."/>
            <person name="Magnuson J."/>
            <person name="Mondo S."/>
            <person name="Nolan M."/>
            <person name="Ohm R."/>
            <person name="Pangilinan J."/>
            <person name="Park H.-J."/>
            <person name="Ramirez L."/>
            <person name="Alfaro M."/>
            <person name="Sun H."/>
            <person name="Tritt A."/>
            <person name="Yoshinaga Y."/>
            <person name="Zwiers L.-H."/>
            <person name="Turgeon B."/>
            <person name="Goodwin S."/>
            <person name="Spatafora J."/>
            <person name="Crous P."/>
            <person name="Grigoriev I."/>
        </authorList>
    </citation>
    <scope>NUCLEOTIDE SEQUENCE</scope>
    <source>
        <strain evidence="4">CBS 121739</strain>
    </source>
</reference>
<feature type="domain" description="Tandem CCCH zinc finger" evidence="3">
    <location>
        <begin position="412"/>
        <end position="456"/>
    </location>
</feature>
<dbReference type="PANTHER" id="PTHR37543:SF1">
    <property type="entry name" value="CCCH ZINC FINGER DNA BINDING PROTEIN (AFU_ORTHOLOGUE AFUA_5G12760)"/>
    <property type="match status" value="1"/>
</dbReference>
<gene>
    <name evidence="4" type="ORF">EJ05DRAFT_519967</name>
</gene>
<evidence type="ECO:0000256" key="1">
    <source>
        <dbReference type="SAM" id="MobiDB-lite"/>
    </source>
</evidence>
<dbReference type="RefSeq" id="XP_033597715.1">
    <property type="nucleotide sequence ID" value="XM_033748734.1"/>
</dbReference>
<feature type="domain" description="DUF7923" evidence="2">
    <location>
        <begin position="72"/>
        <end position="252"/>
    </location>
</feature>
<dbReference type="Proteomes" id="UP000799437">
    <property type="component" value="Unassembled WGS sequence"/>
</dbReference>
<dbReference type="AlphaFoldDB" id="A0A6A6VZU7"/>
<dbReference type="GeneID" id="54489788"/>
<dbReference type="Pfam" id="PF25540">
    <property type="entry name" value="DUF7923"/>
    <property type="match status" value="1"/>
</dbReference>
<evidence type="ECO:0000313" key="4">
    <source>
        <dbReference type="EMBL" id="KAF2755264.1"/>
    </source>
</evidence>
<dbReference type="OrthoDB" id="2270193at2759"/>
<evidence type="ECO:0008006" key="6">
    <source>
        <dbReference type="Google" id="ProtNLM"/>
    </source>
</evidence>
<protein>
    <recommendedName>
        <fullName evidence="6">C3H1-type domain-containing protein</fullName>
    </recommendedName>
</protein>
<dbReference type="InterPro" id="IPR057683">
    <property type="entry name" value="DUF7923"/>
</dbReference>
<sequence length="475" mass="53373">MDQLKRQFEEFEAQDAARSNCLHDLMKMCLEVMGELSDATRDPGSSSIDTRELNHKATEDLEKLQRDVHAGSSILVLIDADADEYIFDSKYLVKGTVGGLEAASALQTHLRHYFEKEHAEIAGLPFVIKLYANLQGLKHTIARVGLTEASANLEDFARGFNQTNALVDFIDVGHGREQVDFRIRGLLDHHMANPTTKHIVFGACHDNGYVRMLNALLHEEGMREKLTLLAGFRIGEKYRMLELPTTEFPSLFWSGHLIPLKPLVLYSSLDKPYKEPNKPLRLFADVKSTPSGRPTASEGETSGTSKSEGAIDRPHEALVDSTESMSGSEAIADQAGILDVFEPGCIVVNGFGQRIDMHLPKACPATYARLERRNSSHHRRRCNDYIFNNGCWKGPNPCEYLHEMPTDTEIIAIRHKIRLRPCRAGLRCRDPACLYGHNCQCDRANCGRFPIRLHQVAKTNMRKIRPNSETDLLLL</sequence>
<dbReference type="InterPro" id="IPR057654">
    <property type="entry name" value="Znf-CCCH_tandem"/>
</dbReference>
<name>A0A6A6VZU7_9PEZI</name>
<feature type="region of interest" description="Disordered" evidence="1">
    <location>
        <begin position="283"/>
        <end position="313"/>
    </location>
</feature>
<evidence type="ECO:0000259" key="3">
    <source>
        <dbReference type="Pfam" id="PF25543"/>
    </source>
</evidence>
<keyword evidence="5" id="KW-1185">Reference proteome</keyword>
<evidence type="ECO:0000259" key="2">
    <source>
        <dbReference type="Pfam" id="PF25540"/>
    </source>
</evidence>
<evidence type="ECO:0000313" key="5">
    <source>
        <dbReference type="Proteomes" id="UP000799437"/>
    </source>
</evidence>
<feature type="compositionally biased region" description="Low complexity" evidence="1">
    <location>
        <begin position="295"/>
        <end position="308"/>
    </location>
</feature>
<dbReference type="PANTHER" id="PTHR37543">
    <property type="entry name" value="CCCH ZINC FINGER DNA BINDING PROTEIN (AFU_ORTHOLOGUE AFUA_5G12760)"/>
    <property type="match status" value="1"/>
</dbReference>
<accession>A0A6A6VZU7</accession>
<dbReference type="EMBL" id="ML996578">
    <property type="protein sequence ID" value="KAF2755264.1"/>
    <property type="molecule type" value="Genomic_DNA"/>
</dbReference>
<dbReference type="Pfam" id="PF25543">
    <property type="entry name" value="zf-CCCH_tandem"/>
    <property type="match status" value="1"/>
</dbReference>
<organism evidence="4 5">
    <name type="scientific">Pseudovirgaria hyperparasitica</name>
    <dbReference type="NCBI Taxonomy" id="470096"/>
    <lineage>
        <taxon>Eukaryota</taxon>
        <taxon>Fungi</taxon>
        <taxon>Dikarya</taxon>
        <taxon>Ascomycota</taxon>
        <taxon>Pezizomycotina</taxon>
        <taxon>Dothideomycetes</taxon>
        <taxon>Dothideomycetes incertae sedis</taxon>
        <taxon>Acrospermales</taxon>
        <taxon>Acrospermaceae</taxon>
        <taxon>Pseudovirgaria</taxon>
    </lineage>
</organism>